<comment type="catalytic activity">
    <reaction evidence="12">
        <text>K(+)(in) = K(+)(out)</text>
        <dbReference type="Rhea" id="RHEA:29463"/>
        <dbReference type="ChEBI" id="CHEBI:29103"/>
    </reaction>
</comment>
<evidence type="ECO:0000256" key="13">
    <source>
        <dbReference type="SAM" id="Phobius"/>
    </source>
</evidence>
<keyword evidence="15" id="KW-1185">Reference proteome</keyword>
<dbReference type="EMBL" id="WBJY01000001">
    <property type="protein sequence ID" value="KAB1650508.1"/>
    <property type="molecule type" value="Genomic_DNA"/>
</dbReference>
<evidence type="ECO:0000256" key="11">
    <source>
        <dbReference type="ARBA" id="ARBA00023303"/>
    </source>
</evidence>
<evidence type="ECO:0000313" key="15">
    <source>
        <dbReference type="Proteomes" id="UP000431744"/>
    </source>
</evidence>
<dbReference type="PANTHER" id="PTHR31462:SF5">
    <property type="entry name" value="ENDOSOMAL_LYSOSOMAL PROTON CHANNEL TMEM175"/>
    <property type="match status" value="1"/>
</dbReference>
<evidence type="ECO:0000256" key="7">
    <source>
        <dbReference type="ARBA" id="ARBA00022958"/>
    </source>
</evidence>
<keyword evidence="10 13" id="KW-0472">Membrane</keyword>
<keyword evidence="3" id="KW-0813">Transport</keyword>
<comment type="similarity">
    <text evidence="2">Belongs to the TMEM175 family.</text>
</comment>
<evidence type="ECO:0000256" key="2">
    <source>
        <dbReference type="ARBA" id="ARBA00006920"/>
    </source>
</evidence>
<gene>
    <name evidence="14" type="ORF">F8O04_04410</name>
</gene>
<reference evidence="14 15" key="1">
    <citation type="submission" date="2019-09" db="EMBL/GenBank/DDBJ databases">
        <title>Phylogeny of genus Pseudoclavibacter and closely related genus.</title>
        <authorList>
            <person name="Li Y."/>
        </authorList>
    </citation>
    <scope>NUCLEOTIDE SEQUENCE [LARGE SCALE GENOMIC DNA]</scope>
    <source>
        <strain evidence="14 15">EGI 60007</strain>
    </source>
</reference>
<dbReference type="GO" id="GO:0016020">
    <property type="term" value="C:membrane"/>
    <property type="evidence" value="ECO:0007669"/>
    <property type="project" value="UniProtKB-SubCell"/>
</dbReference>
<feature type="transmembrane region" description="Helical" evidence="13">
    <location>
        <begin position="179"/>
        <end position="199"/>
    </location>
</feature>
<accession>A0A6H9WQS3</accession>
<keyword evidence="5 13" id="KW-0812">Transmembrane</keyword>
<sequence>MQRFTAERAKAFIDAVVAIAMTLLILPLMESVSDAAGAEETAWPWLGDHVYQLISFALSFVIIAMFWIRHHRLFAEVTHVTVPLLWLTIGWLLTIVWLPVATAMSGEMSTEPIVVIVYIGSMVATSIALLAQRLYLRAHPQLHAISSVALRAGLNADVALVLLFAVALAVALLAPAIGYTSLFLLLLAGPFAGLLGRIAPRSSS</sequence>
<dbReference type="InterPro" id="IPR010617">
    <property type="entry name" value="TMEM175-like"/>
</dbReference>
<dbReference type="AlphaFoldDB" id="A0A6H9WQS3"/>
<feature type="transmembrane region" description="Helical" evidence="13">
    <location>
        <begin position="12"/>
        <end position="29"/>
    </location>
</feature>
<evidence type="ECO:0000256" key="12">
    <source>
        <dbReference type="ARBA" id="ARBA00034430"/>
    </source>
</evidence>
<proteinExistence type="inferred from homology"/>
<keyword evidence="7" id="KW-0630">Potassium</keyword>
<evidence type="ECO:0000313" key="14">
    <source>
        <dbReference type="EMBL" id="KAB1650508.1"/>
    </source>
</evidence>
<evidence type="ECO:0000256" key="9">
    <source>
        <dbReference type="ARBA" id="ARBA00023065"/>
    </source>
</evidence>
<evidence type="ECO:0000256" key="3">
    <source>
        <dbReference type="ARBA" id="ARBA00022448"/>
    </source>
</evidence>
<comment type="caution">
    <text evidence="14">The sequence shown here is derived from an EMBL/GenBank/DDBJ whole genome shotgun (WGS) entry which is preliminary data.</text>
</comment>
<keyword evidence="9" id="KW-0406">Ion transport</keyword>
<dbReference type="Proteomes" id="UP000431744">
    <property type="component" value="Unassembled WGS sequence"/>
</dbReference>
<evidence type="ECO:0000256" key="10">
    <source>
        <dbReference type="ARBA" id="ARBA00023136"/>
    </source>
</evidence>
<keyword evidence="6" id="KW-0631">Potassium channel</keyword>
<evidence type="ECO:0000256" key="5">
    <source>
        <dbReference type="ARBA" id="ARBA00022692"/>
    </source>
</evidence>
<feature type="transmembrane region" description="Helical" evidence="13">
    <location>
        <begin position="112"/>
        <end position="131"/>
    </location>
</feature>
<comment type="subcellular location">
    <subcellularLocation>
        <location evidence="1">Membrane</location>
        <topology evidence="1">Multi-pass membrane protein</topology>
    </subcellularLocation>
</comment>
<protein>
    <submittedName>
        <fullName evidence="14">DUF1211 domain-containing protein</fullName>
    </submittedName>
</protein>
<dbReference type="OrthoDB" id="7626281at2"/>
<evidence type="ECO:0000256" key="8">
    <source>
        <dbReference type="ARBA" id="ARBA00022989"/>
    </source>
</evidence>
<keyword evidence="8 13" id="KW-1133">Transmembrane helix</keyword>
<name>A0A6H9WQS3_9MICO</name>
<feature type="transmembrane region" description="Helical" evidence="13">
    <location>
        <begin position="152"/>
        <end position="173"/>
    </location>
</feature>
<evidence type="ECO:0000256" key="1">
    <source>
        <dbReference type="ARBA" id="ARBA00004141"/>
    </source>
</evidence>
<dbReference type="GO" id="GO:0005267">
    <property type="term" value="F:potassium channel activity"/>
    <property type="evidence" value="ECO:0007669"/>
    <property type="project" value="UniProtKB-KW"/>
</dbReference>
<dbReference type="GO" id="GO:0015252">
    <property type="term" value="F:proton channel activity"/>
    <property type="evidence" value="ECO:0007669"/>
    <property type="project" value="InterPro"/>
</dbReference>
<organism evidence="14 15">
    <name type="scientific">Pseudoclavibacter endophyticus</name>
    <dbReference type="NCBI Taxonomy" id="1778590"/>
    <lineage>
        <taxon>Bacteria</taxon>
        <taxon>Bacillati</taxon>
        <taxon>Actinomycetota</taxon>
        <taxon>Actinomycetes</taxon>
        <taxon>Micrococcales</taxon>
        <taxon>Microbacteriaceae</taxon>
        <taxon>Pseudoclavibacter</taxon>
    </lineage>
</organism>
<evidence type="ECO:0000256" key="6">
    <source>
        <dbReference type="ARBA" id="ARBA00022826"/>
    </source>
</evidence>
<keyword evidence="11" id="KW-0407">Ion channel</keyword>
<dbReference type="Pfam" id="PF06736">
    <property type="entry name" value="TMEM175"/>
    <property type="match status" value="1"/>
</dbReference>
<evidence type="ECO:0000256" key="4">
    <source>
        <dbReference type="ARBA" id="ARBA00022538"/>
    </source>
</evidence>
<keyword evidence="4" id="KW-0633">Potassium transport</keyword>
<feature type="transmembrane region" description="Helical" evidence="13">
    <location>
        <begin position="49"/>
        <end position="68"/>
    </location>
</feature>
<dbReference type="PANTHER" id="PTHR31462">
    <property type="entry name" value="ENDOSOMAL/LYSOSOMAL POTASSIUM CHANNEL TMEM175"/>
    <property type="match status" value="1"/>
</dbReference>
<feature type="transmembrane region" description="Helical" evidence="13">
    <location>
        <begin position="80"/>
        <end position="100"/>
    </location>
</feature>